<sequence length="92" mass="10241">MESAYSFGICVSRQNEVADVSLDFPVNLEPSSSLRATDVTLTRAIDRSVMFGCTYITWTELKMASISEEFIYADKICLRNFSCVKQLLAGNA</sequence>
<comment type="caution">
    <text evidence="1">The sequence shown here is derived from an EMBL/GenBank/DDBJ whole genome shotgun (WGS) entry which is preliminary data.</text>
</comment>
<reference evidence="1" key="1">
    <citation type="journal article" date="2019" name="Sci. Rep.">
        <title>Draft genome of Tanacetum cinerariifolium, the natural source of mosquito coil.</title>
        <authorList>
            <person name="Yamashiro T."/>
            <person name="Shiraishi A."/>
            <person name="Satake H."/>
            <person name="Nakayama K."/>
        </authorList>
    </citation>
    <scope>NUCLEOTIDE SEQUENCE</scope>
</reference>
<accession>A0A699SVD6</accession>
<evidence type="ECO:0000313" key="1">
    <source>
        <dbReference type="EMBL" id="GFD00704.1"/>
    </source>
</evidence>
<feature type="non-terminal residue" evidence="1">
    <location>
        <position position="1"/>
    </location>
</feature>
<gene>
    <name evidence="1" type="ORF">Tci_872673</name>
</gene>
<dbReference type="EMBL" id="BKCJ011186529">
    <property type="protein sequence ID" value="GFD00704.1"/>
    <property type="molecule type" value="Genomic_DNA"/>
</dbReference>
<dbReference type="AlphaFoldDB" id="A0A699SVD6"/>
<name>A0A699SVD6_TANCI</name>
<protein>
    <submittedName>
        <fullName evidence="1">Uncharacterized protein</fullName>
    </submittedName>
</protein>
<proteinExistence type="predicted"/>
<organism evidence="1">
    <name type="scientific">Tanacetum cinerariifolium</name>
    <name type="common">Dalmatian daisy</name>
    <name type="synonym">Chrysanthemum cinerariifolium</name>
    <dbReference type="NCBI Taxonomy" id="118510"/>
    <lineage>
        <taxon>Eukaryota</taxon>
        <taxon>Viridiplantae</taxon>
        <taxon>Streptophyta</taxon>
        <taxon>Embryophyta</taxon>
        <taxon>Tracheophyta</taxon>
        <taxon>Spermatophyta</taxon>
        <taxon>Magnoliopsida</taxon>
        <taxon>eudicotyledons</taxon>
        <taxon>Gunneridae</taxon>
        <taxon>Pentapetalae</taxon>
        <taxon>asterids</taxon>
        <taxon>campanulids</taxon>
        <taxon>Asterales</taxon>
        <taxon>Asteraceae</taxon>
        <taxon>Asteroideae</taxon>
        <taxon>Anthemideae</taxon>
        <taxon>Anthemidinae</taxon>
        <taxon>Tanacetum</taxon>
    </lineage>
</organism>